<reference evidence="2 3" key="1">
    <citation type="journal article" date="2017" name="Gigascience">
        <title>Draft genome of the honey bee ectoparasitic mite, Tropilaelaps mercedesae, is shaped by the parasitic life history.</title>
        <authorList>
            <person name="Dong X."/>
            <person name="Armstrong S.D."/>
            <person name="Xia D."/>
            <person name="Makepeace B.L."/>
            <person name="Darby A.C."/>
            <person name="Kadowaki T."/>
        </authorList>
    </citation>
    <scope>NUCLEOTIDE SEQUENCE [LARGE SCALE GENOMIC DNA]</scope>
    <source>
        <strain evidence="2">Wuxi-XJTLU</strain>
    </source>
</reference>
<sequence>MDHGSSFRGGTDFGVHSGTVATENMVIGAQAEQQAAFKDTSYGTGGQHYTISNTAHDDNSGIRSDNHSESSNKDHYSAGEPDFTDTSDRYSSMRDHFTQAESRHRPTQIIVLPPPLYPDRVTIKDRHEQAENLTTVPSTLPKKENTRYRPLSSGTLENSDNASDKLVGPVQTWKAHPEVLVIRTNPVKRPTLPPLQSIHSYQPSSFSSSLNLDYY</sequence>
<feature type="region of interest" description="Disordered" evidence="1">
    <location>
        <begin position="140"/>
        <end position="164"/>
    </location>
</feature>
<name>A0A1V9WYY8_9ACAR</name>
<gene>
    <name evidence="2" type="ORF">BIW11_14163</name>
</gene>
<keyword evidence="3" id="KW-1185">Reference proteome</keyword>
<evidence type="ECO:0000313" key="3">
    <source>
        <dbReference type="Proteomes" id="UP000192247"/>
    </source>
</evidence>
<feature type="compositionally biased region" description="Polar residues" evidence="1">
    <location>
        <begin position="152"/>
        <end position="161"/>
    </location>
</feature>
<dbReference type="InParanoid" id="A0A1V9WYY8"/>
<evidence type="ECO:0000256" key="1">
    <source>
        <dbReference type="SAM" id="MobiDB-lite"/>
    </source>
</evidence>
<feature type="compositionally biased region" description="Basic and acidic residues" evidence="1">
    <location>
        <begin position="86"/>
        <end position="104"/>
    </location>
</feature>
<feature type="region of interest" description="Disordered" evidence="1">
    <location>
        <begin position="48"/>
        <end position="104"/>
    </location>
</feature>
<proteinExistence type="predicted"/>
<feature type="compositionally biased region" description="Polar residues" evidence="1">
    <location>
        <begin position="197"/>
        <end position="215"/>
    </location>
</feature>
<dbReference type="EMBL" id="MNPL01032488">
    <property type="protein sequence ID" value="OQR66434.1"/>
    <property type="molecule type" value="Genomic_DNA"/>
</dbReference>
<dbReference type="AlphaFoldDB" id="A0A1V9WYY8"/>
<protein>
    <submittedName>
        <fullName evidence="2">Uncharacterized protein</fullName>
    </submittedName>
</protein>
<dbReference type="Proteomes" id="UP000192247">
    <property type="component" value="Unassembled WGS sequence"/>
</dbReference>
<evidence type="ECO:0000313" key="2">
    <source>
        <dbReference type="EMBL" id="OQR66434.1"/>
    </source>
</evidence>
<accession>A0A1V9WYY8</accession>
<comment type="caution">
    <text evidence="2">The sequence shown here is derived from an EMBL/GenBank/DDBJ whole genome shotgun (WGS) entry which is preliminary data.</text>
</comment>
<feature type="compositionally biased region" description="Basic and acidic residues" evidence="1">
    <location>
        <begin position="55"/>
        <end position="77"/>
    </location>
</feature>
<organism evidence="2 3">
    <name type="scientific">Tropilaelaps mercedesae</name>
    <dbReference type="NCBI Taxonomy" id="418985"/>
    <lineage>
        <taxon>Eukaryota</taxon>
        <taxon>Metazoa</taxon>
        <taxon>Ecdysozoa</taxon>
        <taxon>Arthropoda</taxon>
        <taxon>Chelicerata</taxon>
        <taxon>Arachnida</taxon>
        <taxon>Acari</taxon>
        <taxon>Parasitiformes</taxon>
        <taxon>Mesostigmata</taxon>
        <taxon>Gamasina</taxon>
        <taxon>Dermanyssoidea</taxon>
        <taxon>Laelapidae</taxon>
        <taxon>Tropilaelaps</taxon>
    </lineage>
</organism>
<feature type="region of interest" description="Disordered" evidence="1">
    <location>
        <begin position="193"/>
        <end position="215"/>
    </location>
</feature>